<organism evidence="2 3">
    <name type="scientific">Saccharothrix longispora</name>
    <dbReference type="NCBI Taxonomy" id="33920"/>
    <lineage>
        <taxon>Bacteria</taxon>
        <taxon>Bacillati</taxon>
        <taxon>Actinomycetota</taxon>
        <taxon>Actinomycetes</taxon>
        <taxon>Pseudonocardiales</taxon>
        <taxon>Pseudonocardiaceae</taxon>
        <taxon>Saccharothrix</taxon>
    </lineage>
</organism>
<name>A0ABU1Q7I1_9PSEU</name>
<evidence type="ECO:0000313" key="2">
    <source>
        <dbReference type="EMBL" id="MDR6598819.1"/>
    </source>
</evidence>
<feature type="transmembrane region" description="Helical" evidence="1">
    <location>
        <begin position="72"/>
        <end position="90"/>
    </location>
</feature>
<accession>A0ABU1Q7I1</accession>
<keyword evidence="3" id="KW-1185">Reference proteome</keyword>
<sequence length="95" mass="9639">MSPRVVAAVVGVAFLLAGLLIMLLPLRTSGSSGIPVSCGNSVGMAYDEVAVEAEGAAFVGICSRSRVERLTWAAPVTAVGALLLAGAGVARRRRT</sequence>
<proteinExistence type="predicted"/>
<dbReference type="RefSeq" id="WP_310314028.1">
    <property type="nucleotide sequence ID" value="NZ_BAAAXB010000001.1"/>
</dbReference>
<evidence type="ECO:0000313" key="3">
    <source>
        <dbReference type="Proteomes" id="UP001268819"/>
    </source>
</evidence>
<evidence type="ECO:0000256" key="1">
    <source>
        <dbReference type="SAM" id="Phobius"/>
    </source>
</evidence>
<gene>
    <name evidence="2" type="ORF">J2S66_007203</name>
</gene>
<reference evidence="2 3" key="1">
    <citation type="submission" date="2023-07" db="EMBL/GenBank/DDBJ databases">
        <title>Sequencing the genomes of 1000 actinobacteria strains.</title>
        <authorList>
            <person name="Klenk H.-P."/>
        </authorList>
    </citation>
    <scope>NUCLEOTIDE SEQUENCE [LARGE SCALE GENOMIC DNA]</scope>
    <source>
        <strain evidence="2 3">DSM 43749</strain>
    </source>
</reference>
<evidence type="ECO:0008006" key="4">
    <source>
        <dbReference type="Google" id="ProtNLM"/>
    </source>
</evidence>
<protein>
    <recommendedName>
        <fullName evidence="4">Secreted protein with PEP-CTERM sorting signal</fullName>
    </recommendedName>
</protein>
<keyword evidence="1" id="KW-0812">Transmembrane</keyword>
<keyword evidence="1" id="KW-1133">Transmembrane helix</keyword>
<dbReference type="EMBL" id="JAVDSG010000001">
    <property type="protein sequence ID" value="MDR6598819.1"/>
    <property type="molecule type" value="Genomic_DNA"/>
</dbReference>
<dbReference type="Proteomes" id="UP001268819">
    <property type="component" value="Unassembled WGS sequence"/>
</dbReference>
<keyword evidence="1" id="KW-0472">Membrane</keyword>
<comment type="caution">
    <text evidence="2">The sequence shown here is derived from an EMBL/GenBank/DDBJ whole genome shotgun (WGS) entry which is preliminary data.</text>
</comment>